<dbReference type="SUPFAM" id="SSF55961">
    <property type="entry name" value="Bet v1-like"/>
    <property type="match status" value="1"/>
</dbReference>
<proteinExistence type="predicted"/>
<accession>A0ABQ6M734</accession>
<reference evidence="1 2" key="1">
    <citation type="journal article" date="2023" name="Commun. Biol.">
        <title>Genome analysis of Parmales, the sister group of diatoms, reveals the evolutionary specialization of diatoms from phago-mixotrophs to photoautotrophs.</title>
        <authorList>
            <person name="Ban H."/>
            <person name="Sato S."/>
            <person name="Yoshikawa S."/>
            <person name="Yamada K."/>
            <person name="Nakamura Y."/>
            <person name="Ichinomiya M."/>
            <person name="Sato N."/>
            <person name="Blanc-Mathieu R."/>
            <person name="Endo H."/>
            <person name="Kuwata A."/>
            <person name="Ogata H."/>
        </authorList>
    </citation>
    <scope>NUCLEOTIDE SEQUENCE [LARGE SCALE GENOMIC DNA]</scope>
</reference>
<evidence type="ECO:0000313" key="1">
    <source>
        <dbReference type="EMBL" id="GMI20879.1"/>
    </source>
</evidence>
<dbReference type="Gene3D" id="3.30.530.20">
    <property type="match status" value="1"/>
</dbReference>
<dbReference type="Proteomes" id="UP001165060">
    <property type="component" value="Unassembled WGS sequence"/>
</dbReference>
<organism evidence="1 2">
    <name type="scientific">Tetraparma gracilis</name>
    <dbReference type="NCBI Taxonomy" id="2962635"/>
    <lineage>
        <taxon>Eukaryota</taxon>
        <taxon>Sar</taxon>
        <taxon>Stramenopiles</taxon>
        <taxon>Ochrophyta</taxon>
        <taxon>Bolidophyceae</taxon>
        <taxon>Parmales</taxon>
        <taxon>Triparmaceae</taxon>
        <taxon>Tetraparma</taxon>
    </lineage>
</organism>
<protein>
    <submittedName>
        <fullName evidence="1">Uncharacterized protein</fullName>
    </submittedName>
</protein>
<dbReference type="EMBL" id="BRYB01003802">
    <property type="protein sequence ID" value="GMI20879.1"/>
    <property type="molecule type" value="Genomic_DNA"/>
</dbReference>
<dbReference type="InterPro" id="IPR023393">
    <property type="entry name" value="START-like_dom_sf"/>
</dbReference>
<comment type="caution">
    <text evidence="1">The sequence shown here is derived from an EMBL/GenBank/DDBJ whole genome shotgun (WGS) entry which is preliminary data.</text>
</comment>
<gene>
    <name evidence="1" type="ORF">TeGR_g6800</name>
</gene>
<name>A0ABQ6M734_9STRA</name>
<keyword evidence="2" id="KW-1185">Reference proteome</keyword>
<evidence type="ECO:0000313" key="2">
    <source>
        <dbReference type="Proteomes" id="UP001165060"/>
    </source>
</evidence>
<sequence>MENLTAADRYERLIDQETERIRTEAQTYSEAETAQIDETRDALRDLAIPFQPMKSPDWQVTMMRAPVKGNSHGVLRGSAVVDASVERCAAYNVTKVASGRNAATSAVRINSHSFVCKTTVDVNVAGVNLREFVWISAWRWEAEGEELLVTYKPYVRGTSTILVRMQKLPPVDNGRVPQTRVTYTQRAASGSLVPKKLANRFGVAQLQPLVDMKVGLDQSEKIDGDKRLEFEEMVRAHDQPYTEEELEVIKKGQDLHEIFEGGKGKVVKLPSSLATTKVARKEGDNHAFGWATTTVRAR</sequence>